<feature type="region of interest" description="Disordered" evidence="1">
    <location>
        <begin position="167"/>
        <end position="199"/>
    </location>
</feature>
<dbReference type="AlphaFoldDB" id="A0AAN0JUE7"/>
<dbReference type="EnsemblMetazoa" id="XM_020005211.1">
    <property type="protein sequence ID" value="XP_019860770.1"/>
    <property type="gene ID" value="LOC109589087"/>
</dbReference>
<keyword evidence="2" id="KW-0812">Transmembrane</keyword>
<evidence type="ECO:0000256" key="1">
    <source>
        <dbReference type="SAM" id="MobiDB-lite"/>
    </source>
</evidence>
<dbReference type="RefSeq" id="XP_019860770.1">
    <property type="nucleotide sequence ID" value="XM_020005211.1"/>
</dbReference>
<name>A0AAN0JUE7_AMPQE</name>
<dbReference type="GeneID" id="109589087"/>
<proteinExistence type="predicted"/>
<feature type="transmembrane region" description="Helical" evidence="2">
    <location>
        <begin position="63"/>
        <end position="92"/>
    </location>
</feature>
<dbReference type="Proteomes" id="UP000007879">
    <property type="component" value="Unassembled WGS sequence"/>
</dbReference>
<feature type="compositionally biased region" description="Polar residues" evidence="1">
    <location>
        <begin position="167"/>
        <end position="185"/>
    </location>
</feature>
<keyword evidence="4" id="KW-1185">Reference proteome</keyword>
<feature type="region of interest" description="Disordered" evidence="1">
    <location>
        <begin position="246"/>
        <end position="270"/>
    </location>
</feature>
<reference evidence="3" key="2">
    <citation type="submission" date="2024-06" db="UniProtKB">
        <authorList>
            <consortium name="EnsemblMetazoa"/>
        </authorList>
    </citation>
    <scope>IDENTIFICATION</scope>
</reference>
<keyword evidence="2" id="KW-1133">Transmembrane helix</keyword>
<reference evidence="4" key="1">
    <citation type="journal article" date="2010" name="Nature">
        <title>The Amphimedon queenslandica genome and the evolution of animal complexity.</title>
        <authorList>
            <person name="Srivastava M."/>
            <person name="Simakov O."/>
            <person name="Chapman J."/>
            <person name="Fahey B."/>
            <person name="Gauthier M.E."/>
            <person name="Mitros T."/>
            <person name="Richards G.S."/>
            <person name="Conaco C."/>
            <person name="Dacre M."/>
            <person name="Hellsten U."/>
            <person name="Larroux C."/>
            <person name="Putnam N.H."/>
            <person name="Stanke M."/>
            <person name="Adamska M."/>
            <person name="Darling A."/>
            <person name="Degnan S.M."/>
            <person name="Oakley T.H."/>
            <person name="Plachetzki D.C."/>
            <person name="Zhai Y."/>
            <person name="Adamski M."/>
            <person name="Calcino A."/>
            <person name="Cummins S.F."/>
            <person name="Goodstein D.M."/>
            <person name="Harris C."/>
            <person name="Jackson D.J."/>
            <person name="Leys S.P."/>
            <person name="Shu S."/>
            <person name="Woodcroft B.J."/>
            <person name="Vervoort M."/>
            <person name="Kosik K.S."/>
            <person name="Manning G."/>
            <person name="Degnan B.M."/>
            <person name="Rokhsar D.S."/>
        </authorList>
    </citation>
    <scope>NUCLEOTIDE SEQUENCE [LARGE SCALE GENOMIC DNA]</scope>
</reference>
<sequence length="270" mass="29379">MIITGSTIVPLYEQCNISIVISNEAGSSEPFIQLFNTTASIFPTTATETPSSTRGTINDTNNYIIPVVVSTISVCIALVLVIILMVCAVIIVTKKKTEQVNGTSLIQTANKYQDFFELVNKVPITTSPVVSTDNRPIDDESPYHVDISEFLSRETIPSHIVEQSMQQQRVTTQEDSASSTASNNIYDPDDPAATVNTNDSTTHTDVVIAEKTDALTTLTNPPTAVTLEVIGHVNARKGHANFTSKDEQLTVEASECSEKEREEQALVTKQ</sequence>
<protein>
    <submittedName>
        <fullName evidence="3">Uncharacterized protein</fullName>
    </submittedName>
</protein>
<evidence type="ECO:0000256" key="2">
    <source>
        <dbReference type="SAM" id="Phobius"/>
    </source>
</evidence>
<dbReference type="KEGG" id="aqu:109589087"/>
<accession>A0AAN0JUE7</accession>
<keyword evidence="2" id="KW-0472">Membrane</keyword>
<evidence type="ECO:0000313" key="3">
    <source>
        <dbReference type="EnsemblMetazoa" id="XP_019860770.1"/>
    </source>
</evidence>
<evidence type="ECO:0000313" key="4">
    <source>
        <dbReference type="Proteomes" id="UP000007879"/>
    </source>
</evidence>
<organism evidence="3 4">
    <name type="scientific">Amphimedon queenslandica</name>
    <name type="common">Sponge</name>
    <dbReference type="NCBI Taxonomy" id="400682"/>
    <lineage>
        <taxon>Eukaryota</taxon>
        <taxon>Metazoa</taxon>
        <taxon>Porifera</taxon>
        <taxon>Demospongiae</taxon>
        <taxon>Heteroscleromorpha</taxon>
        <taxon>Haplosclerida</taxon>
        <taxon>Niphatidae</taxon>
        <taxon>Amphimedon</taxon>
    </lineage>
</organism>